<accession>A0A6A6ZG68</accession>
<comment type="function">
    <text evidence="10">Component of the SRB8-11 complex. The SRB8-11 complex is a regulatory module of the Mediator complex which is itself involved in regulation of basal and activated RNA polymerase II-dependent transcription. The SRB8-11 complex may be involved in the transcriptional repression of a subset of genes regulated by Mediator. It may inhibit the association of the Mediator complex with RNA polymerase II to form the holoenzyme complex.</text>
</comment>
<evidence type="ECO:0000313" key="15">
    <source>
        <dbReference type="Proteomes" id="UP000799424"/>
    </source>
</evidence>
<feature type="compositionally biased region" description="Low complexity" evidence="12">
    <location>
        <begin position="1392"/>
        <end position="1413"/>
    </location>
</feature>
<evidence type="ECO:0000256" key="12">
    <source>
        <dbReference type="SAM" id="MobiDB-lite"/>
    </source>
</evidence>
<feature type="domain" description="Mediator complex subunit Med12" evidence="13">
    <location>
        <begin position="219"/>
        <end position="282"/>
    </location>
</feature>
<dbReference type="PANTHER" id="PTHR46567:SF1">
    <property type="entry name" value="MEDIATOR OF RNA POLYMERASE II TRANSCRIPTION SUBUNIT 12"/>
    <property type="match status" value="1"/>
</dbReference>
<organism evidence="14 15">
    <name type="scientific">Ophiobolus disseminans</name>
    <dbReference type="NCBI Taxonomy" id="1469910"/>
    <lineage>
        <taxon>Eukaryota</taxon>
        <taxon>Fungi</taxon>
        <taxon>Dikarya</taxon>
        <taxon>Ascomycota</taxon>
        <taxon>Pezizomycotina</taxon>
        <taxon>Dothideomycetes</taxon>
        <taxon>Pleosporomycetidae</taxon>
        <taxon>Pleosporales</taxon>
        <taxon>Pleosporineae</taxon>
        <taxon>Phaeosphaeriaceae</taxon>
        <taxon>Ophiobolus</taxon>
    </lineage>
</organism>
<comment type="subcellular location">
    <subcellularLocation>
        <location evidence="1">Nucleus</location>
    </subcellularLocation>
</comment>
<feature type="region of interest" description="Disordered" evidence="12">
    <location>
        <begin position="1392"/>
        <end position="1534"/>
    </location>
</feature>
<keyword evidence="8" id="KW-0804">Transcription</keyword>
<evidence type="ECO:0000256" key="5">
    <source>
        <dbReference type="ARBA" id="ARBA00022491"/>
    </source>
</evidence>
<dbReference type="PANTHER" id="PTHR46567">
    <property type="entry name" value="MEDIATOR OF RNA POLYMERASE II TRANSCRIPTION SUBUNIT 12"/>
    <property type="match status" value="1"/>
</dbReference>
<dbReference type="Pfam" id="PF25326">
    <property type="entry name" value="ARM_SRB8"/>
    <property type="match status" value="1"/>
</dbReference>
<dbReference type="Proteomes" id="UP000799424">
    <property type="component" value="Unassembled WGS sequence"/>
</dbReference>
<comment type="similarity">
    <text evidence="2">Belongs to the Mediator complex subunit 12 family.</text>
</comment>
<feature type="compositionally biased region" description="Low complexity" evidence="12">
    <location>
        <begin position="1483"/>
        <end position="1495"/>
    </location>
</feature>
<evidence type="ECO:0000256" key="7">
    <source>
        <dbReference type="ARBA" id="ARBA00023159"/>
    </source>
</evidence>
<evidence type="ECO:0000256" key="3">
    <source>
        <dbReference type="ARBA" id="ARBA00011629"/>
    </source>
</evidence>
<keyword evidence="9" id="KW-0539">Nucleus</keyword>
<feature type="compositionally biased region" description="Polar residues" evidence="12">
    <location>
        <begin position="15"/>
        <end position="25"/>
    </location>
</feature>
<evidence type="ECO:0000256" key="11">
    <source>
        <dbReference type="ARBA" id="ARBA00032010"/>
    </source>
</evidence>
<dbReference type="EMBL" id="MU006242">
    <property type="protein sequence ID" value="KAF2819996.1"/>
    <property type="molecule type" value="Genomic_DNA"/>
</dbReference>
<dbReference type="SMART" id="SM01281">
    <property type="entry name" value="Med12"/>
    <property type="match status" value="1"/>
</dbReference>
<name>A0A6A6ZG68_9PLEO</name>
<evidence type="ECO:0000256" key="10">
    <source>
        <dbReference type="ARBA" id="ARBA00025661"/>
    </source>
</evidence>
<proteinExistence type="inferred from homology"/>
<feature type="compositionally biased region" description="Low complexity" evidence="12">
    <location>
        <begin position="1425"/>
        <end position="1456"/>
    </location>
</feature>
<dbReference type="GO" id="GO:0016592">
    <property type="term" value="C:mediator complex"/>
    <property type="evidence" value="ECO:0007669"/>
    <property type="project" value="InterPro"/>
</dbReference>
<dbReference type="InterPro" id="IPR019035">
    <property type="entry name" value="Mediator_Med12"/>
</dbReference>
<gene>
    <name evidence="14" type="ORF">CC86DRAFT_460015</name>
</gene>
<keyword evidence="7" id="KW-0010">Activator</keyword>
<evidence type="ECO:0000259" key="13">
    <source>
        <dbReference type="SMART" id="SM01281"/>
    </source>
</evidence>
<evidence type="ECO:0000256" key="6">
    <source>
        <dbReference type="ARBA" id="ARBA00023015"/>
    </source>
</evidence>
<evidence type="ECO:0000256" key="4">
    <source>
        <dbReference type="ARBA" id="ARBA00019622"/>
    </source>
</evidence>
<reference evidence="14" key="1">
    <citation type="journal article" date="2020" name="Stud. Mycol.">
        <title>101 Dothideomycetes genomes: a test case for predicting lifestyles and emergence of pathogens.</title>
        <authorList>
            <person name="Haridas S."/>
            <person name="Albert R."/>
            <person name="Binder M."/>
            <person name="Bloem J."/>
            <person name="Labutti K."/>
            <person name="Salamov A."/>
            <person name="Andreopoulos B."/>
            <person name="Baker S."/>
            <person name="Barry K."/>
            <person name="Bills G."/>
            <person name="Bluhm B."/>
            <person name="Cannon C."/>
            <person name="Castanera R."/>
            <person name="Culley D."/>
            <person name="Daum C."/>
            <person name="Ezra D."/>
            <person name="Gonzalez J."/>
            <person name="Henrissat B."/>
            <person name="Kuo A."/>
            <person name="Liang C."/>
            <person name="Lipzen A."/>
            <person name="Lutzoni F."/>
            <person name="Magnuson J."/>
            <person name="Mondo S."/>
            <person name="Nolan M."/>
            <person name="Ohm R."/>
            <person name="Pangilinan J."/>
            <person name="Park H.-J."/>
            <person name="Ramirez L."/>
            <person name="Alfaro M."/>
            <person name="Sun H."/>
            <person name="Tritt A."/>
            <person name="Yoshinaga Y."/>
            <person name="Zwiers L.-H."/>
            <person name="Turgeon B."/>
            <person name="Goodwin S."/>
            <person name="Spatafora J."/>
            <person name="Crous P."/>
            <person name="Grigoriev I."/>
        </authorList>
    </citation>
    <scope>NUCLEOTIDE SEQUENCE</scope>
    <source>
        <strain evidence="14">CBS 113818</strain>
    </source>
</reference>
<evidence type="ECO:0000313" key="14">
    <source>
        <dbReference type="EMBL" id="KAF2819996.1"/>
    </source>
</evidence>
<evidence type="ECO:0000256" key="9">
    <source>
        <dbReference type="ARBA" id="ARBA00023242"/>
    </source>
</evidence>
<keyword evidence="5" id="KW-0678">Repressor</keyword>
<dbReference type="GO" id="GO:0006357">
    <property type="term" value="P:regulation of transcription by RNA polymerase II"/>
    <property type="evidence" value="ECO:0007669"/>
    <property type="project" value="InterPro"/>
</dbReference>
<evidence type="ECO:0000256" key="2">
    <source>
        <dbReference type="ARBA" id="ARBA00010289"/>
    </source>
</evidence>
<feature type="compositionally biased region" description="Gly residues" evidence="12">
    <location>
        <begin position="1511"/>
        <end position="1520"/>
    </location>
</feature>
<protein>
    <recommendedName>
        <fullName evidence="4">Mediator of RNA polymerase II transcription subunit 12</fullName>
    </recommendedName>
    <alternativeName>
        <fullName evidence="11">Mediator complex subunit 12</fullName>
    </alternativeName>
</protein>
<feature type="compositionally biased region" description="Polar residues" evidence="12">
    <location>
        <begin position="1459"/>
        <end position="1481"/>
    </location>
</feature>
<sequence length="1575" mass="174175">MTSRPALGNHGSGAPSRNQAQSQVRRPSKPANALPTIDLIDPALEDERPPTHNGASEARPPPRGRPPLFYSTVASNGIELPIHSFPYQPAANLPAPPRPGSVHLRDASQQRRILPGGTGVKDAPKLTAPEVVVAPVQFPGEKDADVFPWTGKSAEDTLSETLVKAGITNKPLIMNETNTARPSLWSNLKNKSGITTLSTLFVAVLEKRQQSGRLQTPNTFKPPPRLTLRDSNRETWLHDLANPTMSLKRLSRTIPHGLMGKVLLDQCLNKNIPLPRALWLAKCVGINELRAHKRKGQAGTVTWGRGWTSSVEQFLDSVISTIGQGDWKPRITYALQLATCLYKEHLLDDDHFLDWMLNGLDSCTSERLFIWLLVISVSHYWNDITSCRRRGKRLAESLLNYVGKLYQIEELASSAALQYLENTLLKLLGTRPACLLLPTSWARHSATLKSLAAKRNHPQITQAIQKLEGRNLRLLQSSKASAPASQTAAARVFRKLDSVNYKTTVRIEDLSYECMEIISNATQLISVLLQWACSYYRTGSHRIYLATRLLRRWNHLGADVYEGVVSYLHDMTWVDSGDLRVVLRIVAELVRSKHFSAGRYLQWLIATGSMGSNMDLTSPSAWPVRLITEFPLTGLSDQVRNLRCTLLRGTIHSAEVEEQALGLAKRSISQAVPALFGLDLAASGQPETKVADLSSTVRLELGIWLRQRVAQYAEVSDHVPTKDPSIEETAAVSRLTVYDYHIIRSYLEQWEDFAILADVVGIATSSLDTVVLASVADTLNYHMKAFRAIGAFDPLFGRVAMRYAAIRTVRFPERELLLSLQNLTRTVQPDSQLLQLLAYDLSRLDQRNSMAACSPASDNMGEVVQHTATYSDDEIERILSSGTSMDQQMMIRVLRKIICNLEENLNKGYLQLESHPTWFWRLRSFDESTFDGVLHEWLESCLVGCQVRTLQVAVPPLVASGCMALPSFLNILRTYTSKSKSGQFMEPSATAMDGLRILLQSDTMVATCLPQDAYRYRLEQYKVCFASDARIVDCIGEVAELICSTSSPENEQALLHLLSCGPVLAILQEHIASGSDSLSNINTRQSGWGEARTCFKSLLNRLLDPLGSLRLLKATAEEQVIAVFKVASELSLPVCQAVIEHTFSDPALEGDTADALSAALLDAVKTAVEEDQSQGLQLLTNLDASLTSKIRCHAEYEILNATSFLTNDHSTSASTEGKIATLLVQKYLTVIGLTSSDSAEPRDQTTMLAVLVDRLKGLLQALNNFDTLNEQNSQAHIPSVLQLYAWLNALLRLAAAHASTLLRNAIHTNQTALMAAVQALLVNPALEPYPMITEHLFDVAVILSDHISDDARIHVARLESANVTDSPRCHFIIGAAAPVDGWLVVMKSISLPQNPQSSSQPPTPTATHSQASPYQGPHPPAFVPQQRYLNQQQEQRQQMQHAQQAQQPRAYPQYPQHPMQPNRQLPAQLQRTPSFQSSPTPLQRMQQMQQMQARATQPSPVHSQRPTPTAGQGGVGGPVGGTSSSKIQTTYPAQQREIRQYPFVQPRWEILAESSGNPTLNETAINLSLFGARKV</sequence>
<dbReference type="Pfam" id="PF09497">
    <property type="entry name" value="Med12"/>
    <property type="match status" value="1"/>
</dbReference>
<comment type="subunit">
    <text evidence="3">Component of the SRB8-11 complex, which itself associates with the Mediator complex.</text>
</comment>
<feature type="region of interest" description="Disordered" evidence="12">
    <location>
        <begin position="1"/>
        <end position="71"/>
    </location>
</feature>
<keyword evidence="6" id="KW-0805">Transcription regulation</keyword>
<dbReference type="InterPro" id="IPR057344">
    <property type="entry name" value="ARM_SRB8"/>
</dbReference>
<dbReference type="OrthoDB" id="20828at2759"/>
<evidence type="ECO:0000256" key="1">
    <source>
        <dbReference type="ARBA" id="ARBA00004123"/>
    </source>
</evidence>
<evidence type="ECO:0000256" key="8">
    <source>
        <dbReference type="ARBA" id="ARBA00023163"/>
    </source>
</evidence>
<keyword evidence="15" id="KW-1185">Reference proteome</keyword>
<feature type="compositionally biased region" description="Polar residues" evidence="12">
    <location>
        <begin position="1496"/>
        <end position="1505"/>
    </location>
</feature>
<dbReference type="GO" id="GO:0003712">
    <property type="term" value="F:transcription coregulator activity"/>
    <property type="evidence" value="ECO:0007669"/>
    <property type="project" value="InterPro"/>
</dbReference>